<evidence type="ECO:0000256" key="4">
    <source>
        <dbReference type="ARBA" id="ARBA00022958"/>
    </source>
</evidence>
<dbReference type="NCBIfam" id="NF007032">
    <property type="entry name" value="PRK09496.1-4"/>
    <property type="match status" value="1"/>
</dbReference>
<dbReference type="Pfam" id="PF02080">
    <property type="entry name" value="TrkA_C"/>
    <property type="match status" value="2"/>
</dbReference>
<dbReference type="Pfam" id="PF02254">
    <property type="entry name" value="TrkA_N"/>
    <property type="match status" value="2"/>
</dbReference>
<reference evidence="9 10" key="1">
    <citation type="submission" date="2016-10" db="EMBL/GenBank/DDBJ databases">
        <authorList>
            <person name="de Groot N.N."/>
        </authorList>
    </citation>
    <scope>NUCLEOTIDE SEQUENCE [LARGE SCALE GENOMIC DNA]</scope>
    <source>
        <strain evidence="9 10">DSM 15345</strain>
    </source>
</reference>
<keyword evidence="10" id="KW-1185">Reference proteome</keyword>
<sequence>MKVIVCGAGRVGSQIAKRLAEEGNDVTVIDLNGELVRQVSELFDVGGVAGHASHPDVQERAGARDADMLIAATHLDEVNMVACQVAHSVFSVPSKIARVRAQNYLEARWSDLFRRDHMPLDVVISPEREVAKVALSRLSATAAFDTHDFVEGEAQLLALRLPDECPVINTPLRQLTELFSTLKAIVVGVRRGAKLMTPEPSDQLYAGDDVYVLAAKADVRRAISIFGREEPPASRVVIIGAGNVGQTVAELLEADPRGVRCKMVERDRARAERAADRLRRTVVLNGDALDPALLEEAGIAEADAVLALTDDDKTNLLACALSKQLGCRLSIALTNDAVFFDLAGAFSVDATINPRATTVSSILRHVRRGRIRQVYSIGEGEAEVIEAQVLVTSPIAGKRLREAGFPSGALVGAIMTKQGLRMPEGDLTINEGDTLVVFALRDAVKQVEQMFRVSVDFF</sequence>
<keyword evidence="3" id="KW-0633">Potassium transport</keyword>
<accession>A0A1H3VNS6</accession>
<feature type="domain" description="RCK N-terminal" evidence="7">
    <location>
        <begin position="1"/>
        <end position="124"/>
    </location>
</feature>
<protein>
    <recommendedName>
        <fullName evidence="1">Trk system potassium uptake protein TrkA</fullName>
    </recommendedName>
</protein>
<dbReference type="NCBIfam" id="NF007031">
    <property type="entry name" value="PRK09496.1-2"/>
    <property type="match status" value="1"/>
</dbReference>
<dbReference type="EMBL" id="FNQM01000001">
    <property type="protein sequence ID" value="SDZ76453.1"/>
    <property type="molecule type" value="Genomic_DNA"/>
</dbReference>
<dbReference type="PANTHER" id="PTHR43833">
    <property type="entry name" value="POTASSIUM CHANNEL PROTEIN 2-RELATED-RELATED"/>
    <property type="match status" value="1"/>
</dbReference>
<dbReference type="GO" id="GO:0015079">
    <property type="term" value="F:potassium ion transmembrane transporter activity"/>
    <property type="evidence" value="ECO:0007669"/>
    <property type="project" value="InterPro"/>
</dbReference>
<dbReference type="Gene3D" id="3.30.70.1450">
    <property type="entry name" value="Regulator of K+ conductance, C-terminal domain"/>
    <property type="match status" value="2"/>
</dbReference>
<dbReference type="InterPro" id="IPR050721">
    <property type="entry name" value="Trk_Ktr_HKT_K-transport"/>
</dbReference>
<evidence type="ECO:0000256" key="5">
    <source>
        <dbReference type="ARBA" id="ARBA00023027"/>
    </source>
</evidence>
<feature type="domain" description="RCK C-terminal" evidence="8">
    <location>
        <begin position="144"/>
        <end position="228"/>
    </location>
</feature>
<evidence type="ECO:0000259" key="8">
    <source>
        <dbReference type="PROSITE" id="PS51202"/>
    </source>
</evidence>
<dbReference type="PROSITE" id="PS51202">
    <property type="entry name" value="RCK_C"/>
    <property type="match status" value="2"/>
</dbReference>
<evidence type="ECO:0000256" key="1">
    <source>
        <dbReference type="ARBA" id="ARBA00017378"/>
    </source>
</evidence>
<feature type="domain" description="RCK C-terminal" evidence="8">
    <location>
        <begin position="372"/>
        <end position="453"/>
    </location>
</feature>
<dbReference type="PROSITE" id="PS51201">
    <property type="entry name" value="RCK_N"/>
    <property type="match status" value="2"/>
</dbReference>
<dbReference type="SUPFAM" id="SSF116726">
    <property type="entry name" value="TrkA C-terminal domain-like"/>
    <property type="match status" value="2"/>
</dbReference>
<evidence type="ECO:0000259" key="7">
    <source>
        <dbReference type="PROSITE" id="PS51201"/>
    </source>
</evidence>
<gene>
    <name evidence="9" type="ORF">SAMN05444370_101232</name>
</gene>
<proteinExistence type="predicted"/>
<dbReference type="GO" id="GO:0005886">
    <property type="term" value="C:plasma membrane"/>
    <property type="evidence" value="ECO:0007669"/>
    <property type="project" value="InterPro"/>
</dbReference>
<dbReference type="InterPro" id="IPR003148">
    <property type="entry name" value="RCK_N"/>
</dbReference>
<dbReference type="SUPFAM" id="SSF51735">
    <property type="entry name" value="NAD(P)-binding Rossmann-fold domains"/>
    <property type="match status" value="2"/>
</dbReference>
<evidence type="ECO:0000313" key="9">
    <source>
        <dbReference type="EMBL" id="SDZ76453.1"/>
    </source>
</evidence>
<dbReference type="OrthoDB" id="9775180at2"/>
<evidence type="ECO:0000256" key="3">
    <source>
        <dbReference type="ARBA" id="ARBA00022538"/>
    </source>
</evidence>
<dbReference type="PANTHER" id="PTHR43833:SF5">
    <property type="entry name" value="TRK SYSTEM POTASSIUM UPTAKE PROTEIN TRKA"/>
    <property type="match status" value="1"/>
</dbReference>
<organism evidence="9 10">
    <name type="scientific">Rubrimonas cliftonensis</name>
    <dbReference type="NCBI Taxonomy" id="89524"/>
    <lineage>
        <taxon>Bacteria</taxon>
        <taxon>Pseudomonadati</taxon>
        <taxon>Pseudomonadota</taxon>
        <taxon>Alphaproteobacteria</taxon>
        <taxon>Rhodobacterales</taxon>
        <taxon>Paracoccaceae</taxon>
        <taxon>Rubrimonas</taxon>
    </lineage>
</organism>
<dbReference type="InterPro" id="IPR006036">
    <property type="entry name" value="K_uptake_TrkA"/>
</dbReference>
<dbReference type="PRINTS" id="PR00335">
    <property type="entry name" value="KUPTAKETRKA"/>
</dbReference>
<keyword evidence="2" id="KW-0813">Transport</keyword>
<dbReference type="Proteomes" id="UP000198703">
    <property type="component" value="Unassembled WGS sequence"/>
</dbReference>
<evidence type="ECO:0000313" key="10">
    <source>
        <dbReference type="Proteomes" id="UP000198703"/>
    </source>
</evidence>
<dbReference type="Gene3D" id="3.40.50.720">
    <property type="entry name" value="NAD(P)-binding Rossmann-like Domain"/>
    <property type="match status" value="2"/>
</dbReference>
<evidence type="ECO:0000256" key="6">
    <source>
        <dbReference type="ARBA" id="ARBA00023065"/>
    </source>
</evidence>
<dbReference type="AlphaFoldDB" id="A0A1H3VNS6"/>
<evidence type="ECO:0000256" key="2">
    <source>
        <dbReference type="ARBA" id="ARBA00022448"/>
    </source>
</evidence>
<dbReference type="STRING" id="89524.SAMN05444370_101232"/>
<keyword evidence="4" id="KW-0630">Potassium</keyword>
<name>A0A1H3VNS6_9RHOB</name>
<dbReference type="NCBIfam" id="NF007039">
    <property type="entry name" value="PRK09496.3-2"/>
    <property type="match status" value="1"/>
</dbReference>
<keyword evidence="6" id="KW-0406">Ion transport</keyword>
<feature type="domain" description="RCK N-terminal" evidence="7">
    <location>
        <begin position="233"/>
        <end position="352"/>
    </location>
</feature>
<dbReference type="InterPro" id="IPR006037">
    <property type="entry name" value="RCK_C"/>
</dbReference>
<dbReference type="InterPro" id="IPR036291">
    <property type="entry name" value="NAD(P)-bd_dom_sf"/>
</dbReference>
<dbReference type="InterPro" id="IPR036721">
    <property type="entry name" value="RCK_C_sf"/>
</dbReference>
<keyword evidence="5" id="KW-0520">NAD</keyword>